<keyword evidence="3" id="KW-1185">Reference proteome</keyword>
<gene>
    <name evidence="2" type="ordered locus">Pogu_2027</name>
</gene>
<dbReference type="AlphaFoldDB" id="H6QB57"/>
<evidence type="ECO:0000313" key="2">
    <source>
        <dbReference type="EMBL" id="AFA40054.1"/>
    </source>
</evidence>
<dbReference type="EMBL" id="CP003316">
    <property type="protein sequence ID" value="AFA40054.1"/>
    <property type="molecule type" value="Genomic_DNA"/>
</dbReference>
<dbReference type="eggNOG" id="arCOG01410">
    <property type="taxonomic scope" value="Archaea"/>
</dbReference>
<dbReference type="Gene3D" id="3.40.50.2000">
    <property type="entry name" value="Glycogen Phosphorylase B"/>
    <property type="match status" value="2"/>
</dbReference>
<dbReference type="CDD" id="cd03801">
    <property type="entry name" value="GT4_PimA-like"/>
    <property type="match status" value="1"/>
</dbReference>
<dbReference type="Proteomes" id="UP000009062">
    <property type="component" value="Chromosome"/>
</dbReference>
<dbReference type="SUPFAM" id="SSF53756">
    <property type="entry name" value="UDP-Glycosyltransferase/glycogen phosphorylase"/>
    <property type="match status" value="1"/>
</dbReference>
<dbReference type="PANTHER" id="PTHR12526:SF622">
    <property type="entry name" value="GLYCOSYLTRANSFERASE (GROUP I)"/>
    <property type="match status" value="1"/>
</dbReference>
<dbReference type="InterPro" id="IPR001296">
    <property type="entry name" value="Glyco_trans_1"/>
</dbReference>
<dbReference type="GO" id="GO:0016757">
    <property type="term" value="F:glycosyltransferase activity"/>
    <property type="evidence" value="ECO:0007669"/>
    <property type="project" value="InterPro"/>
</dbReference>
<protein>
    <submittedName>
        <fullName evidence="2">Glycosyltransferase</fullName>
    </submittedName>
</protein>
<reference evidence="2 3" key="1">
    <citation type="journal article" date="2012" name="Stand. Genomic Sci.">
        <title>Complete genome sequence of Pyrobaculum oguniense.</title>
        <authorList>
            <person name="Bernick D.L."/>
            <person name="Karplus K."/>
            <person name="Lui L.M."/>
            <person name="Coker J.K."/>
            <person name="Murphy J.N."/>
            <person name="Chan P.P."/>
            <person name="Cozen A.E."/>
            <person name="Lowe T.M."/>
        </authorList>
    </citation>
    <scope>NUCLEOTIDE SEQUENCE [LARGE SCALE GENOMIC DNA]</scope>
    <source>
        <strain evidence="2 3">TE7</strain>
    </source>
</reference>
<evidence type="ECO:0000313" key="3">
    <source>
        <dbReference type="Proteomes" id="UP000009062"/>
    </source>
</evidence>
<dbReference type="Pfam" id="PF00534">
    <property type="entry name" value="Glycos_transf_1"/>
    <property type="match status" value="1"/>
</dbReference>
<accession>H6QB57</accession>
<dbReference type="HOGENOM" id="CLU_720835_0_0_2"/>
<dbReference type="KEGG" id="pog:Pogu_2027"/>
<evidence type="ECO:0000259" key="1">
    <source>
        <dbReference type="Pfam" id="PF00534"/>
    </source>
</evidence>
<sequence length="319" mass="36218">MMYNCRRQDKGVALNVMALEILYLPYLLKLETGGIIVMNPHAVYAARASRRKVVVDLMDFWSCEADRLHLNVMDYKFLKKANLVIAWSKAIYEILNKLGISVEYLPFGVDLSEFDPLSVPSSLFLEKYPHVSDKVRVAYSGGVWEVGGRDVLGVEKLVKAFKLVEEKEKNVVLLLQTSPRVVELARSYGIKNVVKIERTPTYNDPLRLSFFRAADIMVMTGSRYPAVYLAERTTMFQYMASGNVIVAESTLGARGVLEHGKDAYIIELDQPIKLAEAILELAKDEGLRKYLGKNARVKLERSYTWEKLAERARKLLESV</sequence>
<feature type="domain" description="Glycosyl transferase family 1" evidence="1">
    <location>
        <begin position="153"/>
        <end position="296"/>
    </location>
</feature>
<dbReference type="PANTHER" id="PTHR12526">
    <property type="entry name" value="GLYCOSYLTRANSFERASE"/>
    <property type="match status" value="1"/>
</dbReference>
<dbReference type="STRING" id="698757.Pogu_2027"/>
<organism evidence="2 3">
    <name type="scientific">Pyrobaculum oguniense (strain DSM 13380 / JCM 10595 / TE7)</name>
    <dbReference type="NCBI Taxonomy" id="698757"/>
    <lineage>
        <taxon>Archaea</taxon>
        <taxon>Thermoproteota</taxon>
        <taxon>Thermoprotei</taxon>
        <taxon>Thermoproteales</taxon>
        <taxon>Thermoproteaceae</taxon>
        <taxon>Pyrobaculum</taxon>
    </lineage>
</organism>
<name>H6QB57_PYROT</name>
<proteinExistence type="predicted"/>